<reference evidence="1 2" key="1">
    <citation type="submission" date="2015-08" db="EMBL/GenBank/DDBJ databases">
        <title>Genome sequencing of Penicillium nordicum.</title>
        <authorList>
            <person name="Nguyen H.D."/>
            <person name="Seifert K.A."/>
        </authorList>
    </citation>
    <scope>NUCLEOTIDE SEQUENCE [LARGE SCALE GENOMIC DNA]</scope>
    <source>
        <strain evidence="1 2">DAOMC 185683</strain>
    </source>
</reference>
<gene>
    <name evidence="1" type="ORF">ACN38_g797</name>
</gene>
<sequence length="94" mass="10845">MWTRSGVEKEERRREKLGGRGYLYPPNDYNANIEPARSKRVLTEKGRLRCGSVLIDRPWGRELEEYSIYTTGHLEHVAHRCLLNLLCQSSSLGA</sequence>
<evidence type="ECO:0000313" key="1">
    <source>
        <dbReference type="EMBL" id="KOS48247.1"/>
    </source>
</evidence>
<dbReference type="Proteomes" id="UP000037696">
    <property type="component" value="Unassembled WGS sequence"/>
</dbReference>
<comment type="caution">
    <text evidence="1">The sequence shown here is derived from an EMBL/GenBank/DDBJ whole genome shotgun (WGS) entry which is preliminary data.</text>
</comment>
<dbReference type="AlphaFoldDB" id="A0A0M8PCR0"/>
<organism evidence="1 2">
    <name type="scientific">Penicillium nordicum</name>
    <dbReference type="NCBI Taxonomy" id="229535"/>
    <lineage>
        <taxon>Eukaryota</taxon>
        <taxon>Fungi</taxon>
        <taxon>Dikarya</taxon>
        <taxon>Ascomycota</taxon>
        <taxon>Pezizomycotina</taxon>
        <taxon>Eurotiomycetes</taxon>
        <taxon>Eurotiomycetidae</taxon>
        <taxon>Eurotiales</taxon>
        <taxon>Aspergillaceae</taxon>
        <taxon>Penicillium</taxon>
    </lineage>
</organism>
<name>A0A0M8PCR0_9EURO</name>
<proteinExistence type="predicted"/>
<evidence type="ECO:0000313" key="2">
    <source>
        <dbReference type="Proteomes" id="UP000037696"/>
    </source>
</evidence>
<dbReference type="EMBL" id="LHQQ01000007">
    <property type="protein sequence ID" value="KOS48247.1"/>
    <property type="molecule type" value="Genomic_DNA"/>
</dbReference>
<keyword evidence="2" id="KW-1185">Reference proteome</keyword>
<protein>
    <submittedName>
        <fullName evidence="1">Uncharacterized protein</fullName>
    </submittedName>
</protein>
<accession>A0A0M8PCR0</accession>